<keyword evidence="1" id="KW-0812">Transmembrane</keyword>
<evidence type="ECO:0000313" key="3">
    <source>
        <dbReference type="Proteomes" id="UP000000739"/>
    </source>
</evidence>
<evidence type="ECO:0008006" key="4">
    <source>
        <dbReference type="Google" id="ProtNLM"/>
    </source>
</evidence>
<evidence type="ECO:0000313" key="2">
    <source>
        <dbReference type="EMBL" id="ACL06245.1"/>
    </source>
</evidence>
<feature type="transmembrane region" description="Helical" evidence="1">
    <location>
        <begin position="61"/>
        <end position="86"/>
    </location>
</feature>
<feature type="transmembrane region" description="Helical" evidence="1">
    <location>
        <begin position="26"/>
        <end position="55"/>
    </location>
</feature>
<keyword evidence="1" id="KW-0472">Membrane</keyword>
<reference evidence="2 3" key="1">
    <citation type="journal article" date="2012" name="Environ. Microbiol.">
        <title>The genome sequence of Desulfatibacillum alkenivorans AK-01: a blueprint for anaerobic alkane oxidation.</title>
        <authorList>
            <person name="Callaghan A.V."/>
            <person name="Morris B.E."/>
            <person name="Pereira I.A."/>
            <person name="McInerney M.J."/>
            <person name="Austin R.N."/>
            <person name="Groves J.T."/>
            <person name="Kukor J.J."/>
            <person name="Suflita J.M."/>
            <person name="Young L.Y."/>
            <person name="Zylstra G.J."/>
            <person name="Wawrik B."/>
        </authorList>
    </citation>
    <scope>NUCLEOTIDE SEQUENCE [LARGE SCALE GENOMIC DNA]</scope>
    <source>
        <strain evidence="2 3">AK-01</strain>
    </source>
</reference>
<accession>B8FNG4</accession>
<organism evidence="2 3">
    <name type="scientific">Desulfatibacillum aliphaticivorans</name>
    <dbReference type="NCBI Taxonomy" id="218208"/>
    <lineage>
        <taxon>Bacteria</taxon>
        <taxon>Pseudomonadati</taxon>
        <taxon>Thermodesulfobacteriota</taxon>
        <taxon>Desulfobacteria</taxon>
        <taxon>Desulfobacterales</taxon>
        <taxon>Desulfatibacillaceae</taxon>
        <taxon>Desulfatibacillum</taxon>
    </lineage>
</organism>
<evidence type="ECO:0000256" key="1">
    <source>
        <dbReference type="SAM" id="Phobius"/>
    </source>
</evidence>
<dbReference type="EMBL" id="CP001322">
    <property type="protein sequence ID" value="ACL06245.1"/>
    <property type="molecule type" value="Genomic_DNA"/>
</dbReference>
<gene>
    <name evidence="2" type="ordered locus">Dalk_4567</name>
</gene>
<dbReference type="Proteomes" id="UP000000739">
    <property type="component" value="Chromosome"/>
</dbReference>
<sequence length="88" mass="9273">MPKTDDIPSPCPTCGRVDEALSYKAIIFMICALLGVALGLLKVAAIAMGCCVIWSAVFEGLVGLLIILSPVVVLMVAFVMAINFACRN</sequence>
<dbReference type="HOGENOM" id="CLU_2463985_0_0_7"/>
<dbReference type="AlphaFoldDB" id="B8FNG4"/>
<name>B8FNG4_DESAL</name>
<keyword evidence="3" id="KW-1185">Reference proteome</keyword>
<protein>
    <recommendedName>
        <fullName evidence="4">Transmembrane protein</fullName>
    </recommendedName>
</protein>
<dbReference type="RefSeq" id="WP_015949284.1">
    <property type="nucleotide sequence ID" value="NC_011768.1"/>
</dbReference>
<proteinExistence type="predicted"/>
<dbReference type="KEGG" id="dal:Dalk_4567"/>
<keyword evidence="1" id="KW-1133">Transmembrane helix</keyword>